<evidence type="ECO:0000256" key="1">
    <source>
        <dbReference type="ARBA" id="ARBA00004533"/>
    </source>
</evidence>
<protein>
    <recommendedName>
        <fullName evidence="10">Lysophospholipase L2</fullName>
        <ecNumber evidence="2">3.1.1.5</ecNumber>
    </recommendedName>
    <alternativeName>
        <fullName evidence="11">Lecithinase B</fullName>
    </alternativeName>
</protein>
<dbReference type="InterPro" id="IPR029058">
    <property type="entry name" value="AB_hydrolase_fold"/>
</dbReference>
<evidence type="ECO:0000256" key="11">
    <source>
        <dbReference type="ARBA" id="ARBA00078036"/>
    </source>
</evidence>
<proteinExistence type="predicted"/>
<evidence type="ECO:0000256" key="8">
    <source>
        <dbReference type="ARBA" id="ARBA00023136"/>
    </source>
</evidence>
<dbReference type="Pfam" id="PF12146">
    <property type="entry name" value="Hydrolase_4"/>
    <property type="match status" value="1"/>
</dbReference>
<dbReference type="AlphaFoldDB" id="A0A3N6RV18"/>
<evidence type="ECO:0000256" key="7">
    <source>
        <dbReference type="ARBA" id="ARBA00023098"/>
    </source>
</evidence>
<evidence type="ECO:0000256" key="10">
    <source>
        <dbReference type="ARBA" id="ARBA00073546"/>
    </source>
</evidence>
<dbReference type="Proteomes" id="UP000279457">
    <property type="component" value="Unassembled WGS sequence"/>
</dbReference>
<dbReference type="GO" id="GO:0004622">
    <property type="term" value="F:phosphatidylcholine lysophospholipase activity"/>
    <property type="evidence" value="ECO:0007669"/>
    <property type="project" value="UniProtKB-EC"/>
</dbReference>
<evidence type="ECO:0000256" key="2">
    <source>
        <dbReference type="ARBA" id="ARBA00013274"/>
    </source>
</evidence>
<keyword evidence="6 13" id="KW-0378">Hydrolase</keyword>
<evidence type="ECO:0000256" key="4">
    <source>
        <dbReference type="ARBA" id="ARBA00022516"/>
    </source>
</evidence>
<dbReference type="FunFam" id="3.40.50.1820:FF:000020">
    <property type="entry name" value="Lysophospholipase L2"/>
    <property type="match status" value="1"/>
</dbReference>
<gene>
    <name evidence="13" type="ORF">EB241_18730</name>
</gene>
<accession>A0A3N6RV18</accession>
<evidence type="ECO:0000256" key="9">
    <source>
        <dbReference type="ARBA" id="ARBA00049531"/>
    </source>
</evidence>
<dbReference type="OrthoDB" id="9788260at2"/>
<dbReference type="NCBIfam" id="NF008019">
    <property type="entry name" value="PRK10749.1"/>
    <property type="match status" value="1"/>
</dbReference>
<comment type="caution">
    <text evidence="13">The sequence shown here is derived from an EMBL/GenBank/DDBJ whole genome shotgun (WGS) entry which is preliminary data.</text>
</comment>
<organism evidence="13 14">
    <name type="scientific">Erwinia psidii</name>
    <dbReference type="NCBI Taxonomy" id="69224"/>
    <lineage>
        <taxon>Bacteria</taxon>
        <taxon>Pseudomonadati</taxon>
        <taxon>Pseudomonadota</taxon>
        <taxon>Gammaproteobacteria</taxon>
        <taxon>Enterobacterales</taxon>
        <taxon>Erwiniaceae</taxon>
        <taxon>Erwinia</taxon>
    </lineage>
</organism>
<dbReference type="SUPFAM" id="SSF53474">
    <property type="entry name" value="alpha/beta-Hydrolases"/>
    <property type="match status" value="1"/>
</dbReference>
<evidence type="ECO:0000259" key="12">
    <source>
        <dbReference type="Pfam" id="PF12146"/>
    </source>
</evidence>
<evidence type="ECO:0000256" key="6">
    <source>
        <dbReference type="ARBA" id="ARBA00022801"/>
    </source>
</evidence>
<keyword evidence="14" id="KW-1185">Reference proteome</keyword>
<evidence type="ECO:0000313" key="14">
    <source>
        <dbReference type="Proteomes" id="UP000279457"/>
    </source>
</evidence>
<keyword evidence="5" id="KW-0997">Cell inner membrane</keyword>
<keyword evidence="8" id="KW-0472">Membrane</keyword>
<dbReference type="InterPro" id="IPR051044">
    <property type="entry name" value="MAG_DAG_Lipase"/>
</dbReference>
<comment type="catalytic activity">
    <reaction evidence="9">
        <text>a 1-acyl-sn-glycero-3-phosphocholine + H2O = sn-glycerol 3-phosphocholine + a fatty acid + H(+)</text>
        <dbReference type="Rhea" id="RHEA:15177"/>
        <dbReference type="ChEBI" id="CHEBI:15377"/>
        <dbReference type="ChEBI" id="CHEBI:15378"/>
        <dbReference type="ChEBI" id="CHEBI:16870"/>
        <dbReference type="ChEBI" id="CHEBI:28868"/>
        <dbReference type="ChEBI" id="CHEBI:58168"/>
        <dbReference type="EC" id="3.1.1.5"/>
    </reaction>
</comment>
<keyword evidence="7" id="KW-0443">Lipid metabolism</keyword>
<dbReference type="InterPro" id="IPR022742">
    <property type="entry name" value="Hydrolase_4"/>
</dbReference>
<evidence type="ECO:0000256" key="3">
    <source>
        <dbReference type="ARBA" id="ARBA00022475"/>
    </source>
</evidence>
<dbReference type="PANTHER" id="PTHR11614">
    <property type="entry name" value="PHOSPHOLIPASE-RELATED"/>
    <property type="match status" value="1"/>
</dbReference>
<dbReference type="GO" id="GO:0005886">
    <property type="term" value="C:plasma membrane"/>
    <property type="evidence" value="ECO:0007669"/>
    <property type="project" value="UniProtKB-SubCell"/>
</dbReference>
<dbReference type="RefSeq" id="WP_124234520.1">
    <property type="nucleotide sequence ID" value="NZ_RHHM01000017.1"/>
</dbReference>
<evidence type="ECO:0000256" key="5">
    <source>
        <dbReference type="ARBA" id="ARBA00022519"/>
    </source>
</evidence>
<feature type="domain" description="Serine aminopeptidase S33" evidence="12">
    <location>
        <begin position="52"/>
        <end position="312"/>
    </location>
</feature>
<comment type="subcellular location">
    <subcellularLocation>
        <location evidence="1">Cell inner membrane</location>
    </subcellularLocation>
</comment>
<dbReference type="EC" id="3.1.1.5" evidence="2"/>
<evidence type="ECO:0000313" key="13">
    <source>
        <dbReference type="EMBL" id="RQM36788.1"/>
    </source>
</evidence>
<keyword evidence="4" id="KW-0444">Lipid biosynthesis</keyword>
<dbReference type="Gene3D" id="3.40.50.1820">
    <property type="entry name" value="alpha/beta hydrolase"/>
    <property type="match status" value="1"/>
</dbReference>
<sequence length="330" mass="37658">MGKQNNGWATREKAFAAFASGPLLDFWRRREEGEFVGVDNVMIRYARFISPQHKNVILLCPGRIESYVKYPELAWDLFHSGYDVVIIDHRGQGRSGRLLTDSHRGHVESFSHYVDDLETLYRKEILNRPYLHRFALAHSMGGAILTLLLARLPGAFEAVALASPMFGILLPMPQWMANRILDWADKRSVFRERYAIGTGKWQPRPFSINQLTHSRERYRRNLRFYADDPGLRVGGPTWHWVRESVLAGKRILSLAKNISTPLLVLQAGTDKVVNNQAQNLFCQMMTAAGQPCEGAQPRVISGARHEILFEKDSMRTEALEAVLAFFARYS</sequence>
<dbReference type="EMBL" id="RHHM01000017">
    <property type="protein sequence ID" value="RQM36788.1"/>
    <property type="molecule type" value="Genomic_DNA"/>
</dbReference>
<reference evidence="13 14" key="1">
    <citation type="submission" date="2018-10" db="EMBL/GenBank/DDBJ databases">
        <title>Draft genome sequence for the type isolate of Erwinia psidii, agent causal of bacterial blight in guava (Psidium guajava) and wilt and die-back of Eucalyptus spp.</title>
        <authorList>
            <person name="Hermenegildo P.S."/>
            <person name="Santos S.A."/>
            <person name="Guimaraes L.M.S."/>
            <person name="Vidigal P.M.P."/>
            <person name="Pereira I.C."/>
            <person name="Badel J.L."/>
            <person name="Alfenas-Zerbini P."/>
            <person name="Ferreira M.A.S.V."/>
            <person name="Alfenas A.C."/>
        </authorList>
    </citation>
    <scope>NUCLEOTIDE SEQUENCE [LARGE SCALE GENOMIC DNA]</scope>
    <source>
        <strain evidence="13 14">IBSBF 435</strain>
    </source>
</reference>
<keyword evidence="3" id="KW-1003">Cell membrane</keyword>
<dbReference type="GO" id="GO:0006629">
    <property type="term" value="P:lipid metabolic process"/>
    <property type="evidence" value="ECO:0007669"/>
    <property type="project" value="UniProtKB-KW"/>
</dbReference>
<name>A0A3N6RV18_9GAMM</name>